<dbReference type="Proteomes" id="UP000198618">
    <property type="component" value="Unassembled WGS sequence"/>
</dbReference>
<dbReference type="InterPro" id="IPR047629">
    <property type="entry name" value="IS1182_transpos"/>
</dbReference>
<feature type="domain" description="Transposase IS4-like" evidence="1">
    <location>
        <begin position="234"/>
        <end position="476"/>
    </location>
</feature>
<dbReference type="GO" id="GO:0006313">
    <property type="term" value="P:DNA transposition"/>
    <property type="evidence" value="ECO:0007669"/>
    <property type="project" value="InterPro"/>
</dbReference>
<keyword evidence="4" id="KW-1185">Reference proteome</keyword>
<evidence type="ECO:0000313" key="3">
    <source>
        <dbReference type="EMBL" id="SES89641.1"/>
    </source>
</evidence>
<proteinExistence type="predicted"/>
<dbReference type="Pfam" id="PF01609">
    <property type="entry name" value="DDE_Tnp_1"/>
    <property type="match status" value="1"/>
</dbReference>
<evidence type="ECO:0000259" key="2">
    <source>
        <dbReference type="Pfam" id="PF05598"/>
    </source>
</evidence>
<dbReference type="NCBIfam" id="NF033551">
    <property type="entry name" value="transpos_IS1182"/>
    <property type="match status" value="1"/>
</dbReference>
<organism evidence="3 4">
    <name type="scientific">Oceanobacillus limi</name>
    <dbReference type="NCBI Taxonomy" id="930131"/>
    <lineage>
        <taxon>Bacteria</taxon>
        <taxon>Bacillati</taxon>
        <taxon>Bacillota</taxon>
        <taxon>Bacilli</taxon>
        <taxon>Bacillales</taxon>
        <taxon>Bacillaceae</taxon>
        <taxon>Oceanobacillus</taxon>
    </lineage>
</organism>
<feature type="domain" description="Transposase InsH N-terminal" evidence="2">
    <location>
        <begin position="14"/>
        <end position="109"/>
    </location>
</feature>
<evidence type="ECO:0000259" key="1">
    <source>
        <dbReference type="Pfam" id="PF01609"/>
    </source>
</evidence>
<dbReference type="InterPro" id="IPR008490">
    <property type="entry name" value="Transposase_InsH_N"/>
</dbReference>
<dbReference type="EMBL" id="FOHE01000003">
    <property type="protein sequence ID" value="SES89641.1"/>
    <property type="molecule type" value="Genomic_DNA"/>
</dbReference>
<dbReference type="PANTHER" id="PTHR33408:SF2">
    <property type="entry name" value="TRANSPOSASE DDE DOMAIN-CONTAINING PROTEIN"/>
    <property type="match status" value="1"/>
</dbReference>
<evidence type="ECO:0000313" key="4">
    <source>
        <dbReference type="Proteomes" id="UP000198618"/>
    </source>
</evidence>
<dbReference type="STRING" id="930131.SAMN05216389_10395"/>
<reference evidence="3 4" key="1">
    <citation type="submission" date="2016-10" db="EMBL/GenBank/DDBJ databases">
        <authorList>
            <person name="de Groot N.N."/>
        </authorList>
    </citation>
    <scope>NUCLEOTIDE SEQUENCE [LARGE SCALE GENOMIC DNA]</scope>
    <source>
        <strain evidence="3 4">IBRC-M 10780</strain>
    </source>
</reference>
<sequence>MLQKKPKQNSFHSVLYDKIPEKHILKVISKTVDFSFINILLEDTYCKDFGRPAKEPEMMCKLLFLQHLYNLSDENMELVGNLNLAFLYFIGVNPEDSLPDKSLLSKFRTQRLGEDTLDDILTEMVRQCVEKGILKGNSVSLDATHILANTIKKTPERLMKHLAKMIIHTYETEVGQKIDNLPEVPDYKEIADHREAKAVMKSYLEEVIELVEKQITENEEATRQWIQKAKDILYDPKFINQKGIRSLTDEDARVGRKSKTQSFYGYKTEFMMTTDERIITSVRTADGAYMDGDYTNEMLAQTQKSGMNIEEVYGDKAYFRKPILEEIKAIEAEPFIPVSSTVYRIDEDIFTYNKDSDEWHCSQGNITVNKKYFKSKRKDGVRQGYKYYFDIKQCKECPIAKKTARRILSVGMNTSEFYEISQYQKTEEFKEKYKKRASIEGKNAELKRFHGLSRCRGYGLLSASKQSKLAAIAANIKRIASIVSA</sequence>
<dbReference type="GO" id="GO:0004803">
    <property type="term" value="F:transposase activity"/>
    <property type="evidence" value="ECO:0007669"/>
    <property type="project" value="InterPro"/>
</dbReference>
<name>A0A1I0A638_9BACI</name>
<dbReference type="AlphaFoldDB" id="A0A1I0A638"/>
<protein>
    <submittedName>
        <fullName evidence="3">Transposase</fullName>
    </submittedName>
</protein>
<dbReference type="InterPro" id="IPR002559">
    <property type="entry name" value="Transposase_11"/>
</dbReference>
<gene>
    <name evidence="3" type="ORF">SAMN05216389_10395</name>
</gene>
<dbReference type="GO" id="GO:0003677">
    <property type="term" value="F:DNA binding"/>
    <property type="evidence" value="ECO:0007669"/>
    <property type="project" value="InterPro"/>
</dbReference>
<dbReference type="Pfam" id="PF05598">
    <property type="entry name" value="DUF772"/>
    <property type="match status" value="1"/>
</dbReference>
<dbReference type="PANTHER" id="PTHR33408">
    <property type="entry name" value="TRANSPOSASE"/>
    <property type="match status" value="1"/>
</dbReference>
<accession>A0A1I0A638</accession>